<dbReference type="HOGENOM" id="CLU_061278_1_0_1"/>
<dbReference type="KEGG" id="bdi:100846363"/>
<protein>
    <submittedName>
        <fullName evidence="1 2">Uncharacterized protein</fullName>
    </submittedName>
</protein>
<organism evidence="2">
    <name type="scientific">Brachypodium distachyon</name>
    <name type="common">Purple false brome</name>
    <name type="synonym">Trachynia distachya</name>
    <dbReference type="NCBI Taxonomy" id="15368"/>
    <lineage>
        <taxon>Eukaryota</taxon>
        <taxon>Viridiplantae</taxon>
        <taxon>Streptophyta</taxon>
        <taxon>Embryophyta</taxon>
        <taxon>Tracheophyta</taxon>
        <taxon>Spermatophyta</taxon>
        <taxon>Magnoliopsida</taxon>
        <taxon>Liliopsida</taxon>
        <taxon>Poales</taxon>
        <taxon>Poaceae</taxon>
        <taxon>BOP clade</taxon>
        <taxon>Pooideae</taxon>
        <taxon>Stipodae</taxon>
        <taxon>Brachypodieae</taxon>
        <taxon>Brachypodium</taxon>
    </lineage>
</organism>
<proteinExistence type="predicted"/>
<gene>
    <name evidence="2" type="primary">LOC100846363</name>
    <name evidence="1" type="ORF">BRADI_1g45680v3</name>
</gene>
<dbReference type="EMBL" id="CM000880">
    <property type="protein sequence ID" value="KQK18972.1"/>
    <property type="molecule type" value="Genomic_DNA"/>
</dbReference>
<name>I1GZR0_BRADI</name>
<dbReference type="OMA" id="SEYQKNT"/>
<dbReference type="Proteomes" id="UP000008810">
    <property type="component" value="Chromosome 1"/>
</dbReference>
<dbReference type="eggNOG" id="ENOG502QPJ9">
    <property type="taxonomic scope" value="Eukaryota"/>
</dbReference>
<accession>I1GZR0</accession>
<dbReference type="GeneID" id="100846363"/>
<dbReference type="Gramene" id="KQK18972">
    <property type="protein sequence ID" value="KQK18972"/>
    <property type="gene ID" value="BRADI_1g45680v3"/>
</dbReference>
<reference evidence="1 2" key="1">
    <citation type="journal article" date="2010" name="Nature">
        <title>Genome sequencing and analysis of the model grass Brachypodium distachyon.</title>
        <authorList>
            <consortium name="International Brachypodium Initiative"/>
        </authorList>
    </citation>
    <scope>NUCLEOTIDE SEQUENCE [LARGE SCALE GENOMIC DNA]</scope>
    <source>
        <strain evidence="1 2">Bd21</strain>
    </source>
</reference>
<dbReference type="Pfam" id="PF06880">
    <property type="entry name" value="DUF1262"/>
    <property type="match status" value="1"/>
</dbReference>
<evidence type="ECO:0000313" key="2">
    <source>
        <dbReference type="EnsemblPlants" id="KQK18972"/>
    </source>
</evidence>
<dbReference type="PANTHER" id="PTHR31050">
    <property type="entry name" value="OS08G0413200 PROTEIN"/>
    <property type="match status" value="1"/>
</dbReference>
<dbReference type="STRING" id="15368.I1GZR0"/>
<dbReference type="EnsemblPlants" id="KQK18972">
    <property type="protein sequence ID" value="KQK18972"/>
    <property type="gene ID" value="BRADI_1g45680v3"/>
</dbReference>
<dbReference type="OrthoDB" id="741151at2759"/>
<reference evidence="2" key="3">
    <citation type="submission" date="2018-08" db="UniProtKB">
        <authorList>
            <consortium name="EnsemblPlants"/>
        </authorList>
    </citation>
    <scope>IDENTIFICATION</scope>
    <source>
        <strain evidence="2">cv. Bd21</strain>
    </source>
</reference>
<evidence type="ECO:0000313" key="3">
    <source>
        <dbReference type="Proteomes" id="UP000008810"/>
    </source>
</evidence>
<dbReference type="PANTHER" id="PTHR31050:SF3">
    <property type="entry name" value="OS08G0412800 PROTEIN"/>
    <property type="match status" value="1"/>
</dbReference>
<evidence type="ECO:0000313" key="1">
    <source>
        <dbReference type="EMBL" id="KQK18972.1"/>
    </source>
</evidence>
<dbReference type="RefSeq" id="XP_003560913.1">
    <property type="nucleotide sequence ID" value="XM_003560865.2"/>
</dbReference>
<sequence>MYATWPLQLFKSNPKAASWPPPDGGNSGYLVATDGEDEEEGMSCMGMGGTAVHDLPFPQNRLITISDADSSETVLFMPVLDQPLSSNRYYAVIASGRKKGLVRTCCRESELSHGCFTRFNHAEPRAFDPADVYQQMEIIQRRRGQFTARAVAADGFPYSLYSNKYWHARASRPMNYTLDLGEAIGLNAALIRSRQPDDAFRAVGRWYCPFFHVKEGGVSPAEQMKRAAYYGVTLEQRWEEPVSSEKLPSFRALIGGSLEARQESSVGWSGYVSFRAPAGQRVGVSTSVWQRMRFEQRNGARADAARGTGRSVPVERFVLKRTDGSVAVAFDFLRAAQHHH</sequence>
<dbReference type="AlphaFoldDB" id="I1GZR0"/>
<keyword evidence="3" id="KW-1185">Reference proteome</keyword>
<reference evidence="1" key="2">
    <citation type="submission" date="2017-06" db="EMBL/GenBank/DDBJ databases">
        <title>WGS assembly of Brachypodium distachyon.</title>
        <authorList>
            <consortium name="The International Brachypodium Initiative"/>
            <person name="Lucas S."/>
            <person name="Harmon-Smith M."/>
            <person name="Lail K."/>
            <person name="Tice H."/>
            <person name="Grimwood J."/>
            <person name="Bruce D."/>
            <person name="Barry K."/>
            <person name="Shu S."/>
            <person name="Lindquist E."/>
            <person name="Wang M."/>
            <person name="Pitluck S."/>
            <person name="Vogel J.P."/>
            <person name="Garvin D.F."/>
            <person name="Mockler T.C."/>
            <person name="Schmutz J."/>
            <person name="Rokhsar D."/>
            <person name="Bevan M.W."/>
        </authorList>
    </citation>
    <scope>NUCLEOTIDE SEQUENCE</scope>
    <source>
        <strain evidence="1">Bd21</strain>
    </source>
</reference>
<dbReference type="InterPro" id="IPR010683">
    <property type="entry name" value="DUF1262"/>
</dbReference>